<accession>G0QS88</accession>
<dbReference type="PANTHER" id="PTHR39767:SF2">
    <property type="entry name" value="CHROMOSOME UNDETERMINED SCAFFOLD_1, WHOLE GENOME SHOTGUN SEQUENCE"/>
    <property type="match status" value="1"/>
</dbReference>
<dbReference type="STRING" id="857967.G0QS88"/>
<dbReference type="GeneID" id="14908064"/>
<dbReference type="eggNOG" id="KOG3525">
    <property type="taxonomic scope" value="Eukaryota"/>
</dbReference>
<dbReference type="SMART" id="SM00261">
    <property type="entry name" value="FU"/>
    <property type="match status" value="3"/>
</dbReference>
<dbReference type="OMA" id="FQKNITH"/>
<dbReference type="EC" id="3.4.21.75" evidence="1"/>
<proteinExistence type="predicted"/>
<dbReference type="AlphaFoldDB" id="G0QS88"/>
<dbReference type="InterPro" id="IPR009030">
    <property type="entry name" value="Growth_fac_rcpt_cys_sf"/>
</dbReference>
<evidence type="ECO:0000313" key="1">
    <source>
        <dbReference type="EMBL" id="EGR31910.1"/>
    </source>
</evidence>
<keyword evidence="2" id="KW-1185">Reference proteome</keyword>
<sequence>WTKFRQFQCFDQSQLIEYRQKNVFGIFGSDSPIVYKKYQNLPPHYSLAIQLDILLYKNTDDKKSKFDYVQIYFDSTLDSTFQIYNQKGFQICQADKIFTYDKKFIHFGDSIKRIHSNFTHTNENFVLQFRSKVANEKIGNGFGIKNIYISIDTCHESCLSCNGPTETDCLTCPQGLPLLQILKDKIIGNACNCDGYVKNNQCLTECDLTKEVIVQNGNYKICVENKCADANCINCENNQCILCEEPYFISLGKCVKECPYNSLVDNKLCIDSAKIPKHGEYLLQALFGQYFASGELGRAEIVLEGFNQQQFKMCNDVWLLGGPFVGVGNRNKDIFIRKKLKAKRAFYQINVGYKYYVIDDTKLLIKTCLGNENCDFNNNIQFTEKAQQSCAHYGKQAELFNYYKEFDFRGKLAESLNEFFIQVVVESQIIKSIPEANTQFFGFRELYVVIEYCDDNCKTCSNADKCDDCQNGYYLLGNQCVDKCPENYIEQNQQCVSCDESFKCKRCITEGYKQCSKCNKMLNILSNFCPK</sequence>
<dbReference type="EMBL" id="GL983808">
    <property type="protein sequence ID" value="EGR31910.1"/>
    <property type="molecule type" value="Genomic_DNA"/>
</dbReference>
<gene>
    <name evidence="1" type="ORF">IMG5_099900</name>
</gene>
<dbReference type="OrthoDB" id="312008at2759"/>
<dbReference type="GO" id="GO:0004252">
    <property type="term" value="F:serine-type endopeptidase activity"/>
    <property type="evidence" value="ECO:0007669"/>
    <property type="project" value="UniProtKB-EC"/>
</dbReference>
<dbReference type="CDD" id="cd00064">
    <property type="entry name" value="FU"/>
    <property type="match status" value="2"/>
</dbReference>
<dbReference type="PANTHER" id="PTHR39767">
    <property type="entry name" value="CALCIUM/CALMODULIN-BINDING MEMBRANE PROTEIN PCM4-RELATED"/>
    <property type="match status" value="1"/>
</dbReference>
<dbReference type="RefSeq" id="XP_004035396.1">
    <property type="nucleotide sequence ID" value="XM_004035348.1"/>
</dbReference>
<organism evidence="1 2">
    <name type="scientific">Ichthyophthirius multifiliis</name>
    <name type="common">White spot disease agent</name>
    <name type="synonym">Ich</name>
    <dbReference type="NCBI Taxonomy" id="5932"/>
    <lineage>
        <taxon>Eukaryota</taxon>
        <taxon>Sar</taxon>
        <taxon>Alveolata</taxon>
        <taxon>Ciliophora</taxon>
        <taxon>Intramacronucleata</taxon>
        <taxon>Oligohymenophorea</taxon>
        <taxon>Hymenostomatida</taxon>
        <taxon>Ophryoglenina</taxon>
        <taxon>Ichthyophthirius</taxon>
    </lineage>
</organism>
<dbReference type="SUPFAM" id="SSF57184">
    <property type="entry name" value="Growth factor receptor domain"/>
    <property type="match status" value="2"/>
</dbReference>
<name>G0QS88_ICHMU</name>
<dbReference type="Proteomes" id="UP000008983">
    <property type="component" value="Unassembled WGS sequence"/>
</dbReference>
<dbReference type="Gene3D" id="2.10.220.10">
    <property type="entry name" value="Hormone Receptor, Insulin-like Growth Factor Receptor 1, Chain A, domain 2"/>
    <property type="match status" value="2"/>
</dbReference>
<reference evidence="1 2" key="1">
    <citation type="submission" date="2011-07" db="EMBL/GenBank/DDBJ databases">
        <authorList>
            <person name="Coyne R."/>
            <person name="Brami D."/>
            <person name="Johnson J."/>
            <person name="Hostetler J."/>
            <person name="Hannick L."/>
            <person name="Clark T."/>
            <person name="Cassidy-Hanley D."/>
            <person name="Inman J."/>
        </authorList>
    </citation>
    <scope>NUCLEOTIDE SEQUENCE [LARGE SCALE GENOMIC DNA]</scope>
    <source>
        <strain evidence="1 2">G5</strain>
    </source>
</reference>
<evidence type="ECO:0000313" key="2">
    <source>
        <dbReference type="Proteomes" id="UP000008983"/>
    </source>
</evidence>
<protein>
    <submittedName>
        <fullName evidence="1">Zinc finger lsd1 subclass family protein, putative</fullName>
        <ecNumber evidence="1">3.4.21.75</ecNumber>
    </submittedName>
</protein>
<keyword evidence="1" id="KW-0378">Hydrolase</keyword>
<feature type="non-terminal residue" evidence="1">
    <location>
        <position position="1"/>
    </location>
</feature>
<dbReference type="InterPro" id="IPR006212">
    <property type="entry name" value="Furin_repeat"/>
</dbReference>
<dbReference type="InParanoid" id="G0QS88"/>